<evidence type="ECO:0000313" key="1">
    <source>
        <dbReference type="EMBL" id="KAA9009699.1"/>
    </source>
</evidence>
<proteinExistence type="predicted"/>
<dbReference type="AlphaFoldDB" id="A0A5J5GN45"/>
<comment type="caution">
    <text evidence="1">The sequence shown here is derived from an EMBL/GenBank/DDBJ whole genome shotgun (WGS) entry which is preliminary data.</text>
</comment>
<name>A0A5J5GN45_9RHOB</name>
<reference evidence="1 2" key="1">
    <citation type="submission" date="2019-09" db="EMBL/GenBank/DDBJ databases">
        <authorList>
            <person name="Park J.-S."/>
            <person name="Choi H.-J."/>
        </authorList>
    </citation>
    <scope>NUCLEOTIDE SEQUENCE [LARGE SCALE GENOMIC DNA]</scope>
    <source>
        <strain evidence="1 2">176SS1-4</strain>
    </source>
</reference>
<accession>A0A5J5GN45</accession>
<dbReference type="Proteomes" id="UP000326554">
    <property type="component" value="Unassembled WGS sequence"/>
</dbReference>
<dbReference type="EMBL" id="VYQE01000001">
    <property type="protein sequence ID" value="KAA9009699.1"/>
    <property type="molecule type" value="Genomic_DNA"/>
</dbReference>
<sequence>MSLEARDFLSVFRDLRGHHAKPTELTECSVVTPVELHGAARELTNADLLRIEWRNAPNTGQPGPFRWHLISKEITRS</sequence>
<protein>
    <submittedName>
        <fullName evidence="1">Uncharacterized protein</fullName>
    </submittedName>
</protein>
<evidence type="ECO:0000313" key="2">
    <source>
        <dbReference type="Proteomes" id="UP000326554"/>
    </source>
</evidence>
<dbReference type="RefSeq" id="WP_150443179.1">
    <property type="nucleotide sequence ID" value="NZ_VYQE01000001.1"/>
</dbReference>
<organism evidence="1 2">
    <name type="scientific">Histidinibacterium aquaticum</name>
    <dbReference type="NCBI Taxonomy" id="2613962"/>
    <lineage>
        <taxon>Bacteria</taxon>
        <taxon>Pseudomonadati</taxon>
        <taxon>Pseudomonadota</taxon>
        <taxon>Alphaproteobacteria</taxon>
        <taxon>Rhodobacterales</taxon>
        <taxon>Paracoccaceae</taxon>
        <taxon>Histidinibacterium</taxon>
    </lineage>
</organism>
<gene>
    <name evidence="1" type="ORF">F3S47_00025</name>
</gene>
<keyword evidence="2" id="KW-1185">Reference proteome</keyword>